<name>A0A7S7LVW8_9BACT</name>
<evidence type="ECO:0000313" key="2">
    <source>
        <dbReference type="EMBL" id="QOY52494.1"/>
    </source>
</evidence>
<accession>A0A7S7LVW8</accession>
<protein>
    <submittedName>
        <fullName evidence="2">Uncharacterized protein</fullName>
    </submittedName>
</protein>
<keyword evidence="1" id="KW-0472">Membrane</keyword>
<proteinExistence type="predicted"/>
<feature type="transmembrane region" description="Helical" evidence="1">
    <location>
        <begin position="107"/>
        <end position="125"/>
    </location>
</feature>
<dbReference type="Proteomes" id="UP000593994">
    <property type="component" value="Chromosome"/>
</dbReference>
<dbReference type="KEGG" id="sbal:HUE88_02010"/>
<evidence type="ECO:0000313" key="3">
    <source>
        <dbReference type="Proteomes" id="UP000593994"/>
    </source>
</evidence>
<reference evidence="2 3" key="1">
    <citation type="submission" date="2020-05" db="EMBL/GenBank/DDBJ databases">
        <title>Sulfurimonas marisnigri, sp. nov., and Sulfurimonas baltica, sp. nov., manganese oxide reducing chemolithoautotrophs of the class Epsilonproteobacteria isolated from the pelagic redoxclines of the Black and Baltic Seas and emended description of the genus Sulfurimonas.</title>
        <authorList>
            <person name="Henkel J.V."/>
            <person name="Laudan C."/>
            <person name="Werner J."/>
            <person name="Neu T."/>
            <person name="Plewe S."/>
            <person name="Sproer C."/>
            <person name="Bunk B."/>
            <person name="Schulz-Vogt H.N."/>
        </authorList>
    </citation>
    <scope>NUCLEOTIDE SEQUENCE [LARGE SCALE GENOMIC DNA]</scope>
    <source>
        <strain evidence="2 3">GD2</strain>
    </source>
</reference>
<keyword evidence="3" id="KW-1185">Reference proteome</keyword>
<feature type="transmembrane region" description="Helical" evidence="1">
    <location>
        <begin position="137"/>
        <end position="155"/>
    </location>
</feature>
<feature type="transmembrane region" description="Helical" evidence="1">
    <location>
        <begin position="175"/>
        <end position="192"/>
    </location>
</feature>
<organism evidence="2 3">
    <name type="scientific">Candidatus Sulfurimonas baltica</name>
    <dbReference type="NCBI Taxonomy" id="2740404"/>
    <lineage>
        <taxon>Bacteria</taxon>
        <taxon>Pseudomonadati</taxon>
        <taxon>Campylobacterota</taxon>
        <taxon>Epsilonproteobacteria</taxon>
        <taxon>Campylobacterales</taxon>
        <taxon>Sulfurimonadaceae</taxon>
        <taxon>Sulfurimonas</taxon>
    </lineage>
</organism>
<gene>
    <name evidence="2" type="ORF">HUE88_02010</name>
</gene>
<dbReference type="AlphaFoldDB" id="A0A7S7LVW8"/>
<keyword evidence="1" id="KW-0812">Transmembrane</keyword>
<evidence type="ECO:0000256" key="1">
    <source>
        <dbReference type="SAM" id="Phobius"/>
    </source>
</evidence>
<feature type="transmembrane region" description="Helical" evidence="1">
    <location>
        <begin position="61"/>
        <end position="83"/>
    </location>
</feature>
<feature type="transmembrane region" description="Helical" evidence="1">
    <location>
        <begin position="28"/>
        <end position="49"/>
    </location>
</feature>
<dbReference type="RefSeq" id="WP_194370583.1">
    <property type="nucleotide sequence ID" value="NZ_CP054492.1"/>
</dbReference>
<keyword evidence="1" id="KW-1133">Transmembrane helix</keyword>
<sequence>MMVGLILLTIPVEHFINSTYYKVSLSSVGINMVAYFSSILFMYFTLLWTENDVIKLTPIHTTFILAPIFILEITMILFLYYSIAQGLSSFGIVKLPTLTKDSIDKNIWMYNFIMAIYFVYRVLIYKVDYKELLTLRNLSLISITVAFLTVLETKMTNSPYNIFETLILKYGESNFIYVLEFIGILLLYMIFFKVTSRK</sequence>
<dbReference type="EMBL" id="CP054492">
    <property type="protein sequence ID" value="QOY52494.1"/>
    <property type="molecule type" value="Genomic_DNA"/>
</dbReference>